<accession>A0A533QC65</accession>
<keyword evidence="3" id="KW-1133">Transmembrane helix</keyword>
<feature type="coiled-coil region" evidence="1">
    <location>
        <begin position="241"/>
        <end position="268"/>
    </location>
</feature>
<keyword evidence="3" id="KW-0472">Membrane</keyword>
<sequence length="324" mass="33882">MVNLIDRKEGAERRLSERRVGYFESGIAAFKRISWGAVFGGLVIALVVQLMLSLLGIGVGMGTVDPLQESNPFAGVGIAALGWGIISMLLALFAGGLVAGRLAGIPRTIDSVLHGLLTFCLFTIVVFYLITTTAGSIVSGISGLAMQTLSVAGKGVGAAAGKATDKIAQNGVDLGDIKREARALLMPAEKSEWNQNTAGTESDSLIDQLFSNGDKKIDKEAVVNAIVARTGKSHEEANRIADNWIHNYQNAKTELNEFKAKSEQQARETGAVAASAVSKAGIFLFVGLVLGAAAAAAGGKLGEPHPAALRTETESTISSERTCR</sequence>
<reference evidence="4 5" key="1">
    <citation type="submission" date="2019-04" db="EMBL/GenBank/DDBJ databases">
        <title>Genome of a novel bacterium Candidatus Jettenia ecosi reconstructed from metagenome of an anammox bioreactor.</title>
        <authorList>
            <person name="Mardanov A.V."/>
            <person name="Beletsky A.V."/>
            <person name="Ravin N.V."/>
            <person name="Botchkova E.A."/>
            <person name="Litti Y.V."/>
            <person name="Nozhevnikova A.N."/>
        </authorList>
    </citation>
    <scope>NUCLEOTIDE SEQUENCE [LARGE SCALE GENOMIC DNA]</scope>
    <source>
        <strain evidence="4">J2</strain>
    </source>
</reference>
<feature type="transmembrane region" description="Helical" evidence="3">
    <location>
        <begin position="73"/>
        <end position="99"/>
    </location>
</feature>
<feature type="region of interest" description="Disordered" evidence="2">
    <location>
        <begin position="301"/>
        <end position="324"/>
    </location>
</feature>
<organism evidence="4 5">
    <name type="scientific">Candidatus Jettenia ecosi</name>
    <dbReference type="NCBI Taxonomy" id="2494326"/>
    <lineage>
        <taxon>Bacteria</taxon>
        <taxon>Pseudomonadati</taxon>
        <taxon>Planctomycetota</taxon>
        <taxon>Candidatus Brocadiia</taxon>
        <taxon>Candidatus Brocadiales</taxon>
        <taxon>Candidatus Brocadiaceae</taxon>
        <taxon>Candidatus Jettenia</taxon>
    </lineage>
</organism>
<evidence type="ECO:0000256" key="1">
    <source>
        <dbReference type="SAM" id="Coils"/>
    </source>
</evidence>
<dbReference type="Proteomes" id="UP000319783">
    <property type="component" value="Unassembled WGS sequence"/>
</dbReference>
<evidence type="ECO:0000313" key="4">
    <source>
        <dbReference type="EMBL" id="TLD42308.1"/>
    </source>
</evidence>
<name>A0A533QC65_9BACT</name>
<comment type="caution">
    <text evidence="4">The sequence shown here is derived from an EMBL/GenBank/DDBJ whole genome shotgun (WGS) entry which is preliminary data.</text>
</comment>
<dbReference type="AlphaFoldDB" id="A0A533QC65"/>
<evidence type="ECO:0000313" key="5">
    <source>
        <dbReference type="Proteomes" id="UP000319783"/>
    </source>
</evidence>
<feature type="transmembrane region" description="Helical" evidence="3">
    <location>
        <begin position="37"/>
        <end position="61"/>
    </location>
</feature>
<evidence type="ECO:0000256" key="2">
    <source>
        <dbReference type="SAM" id="MobiDB-lite"/>
    </source>
</evidence>
<keyword evidence="1" id="KW-0175">Coiled coil</keyword>
<evidence type="ECO:0000256" key="3">
    <source>
        <dbReference type="SAM" id="Phobius"/>
    </source>
</evidence>
<feature type="compositionally biased region" description="Low complexity" evidence="2">
    <location>
        <begin position="314"/>
        <end position="324"/>
    </location>
</feature>
<protein>
    <submittedName>
        <fullName evidence="4">Uncharacterized protein</fullName>
    </submittedName>
</protein>
<proteinExistence type="predicted"/>
<gene>
    <name evidence="4" type="ORF">JETT_1340</name>
</gene>
<feature type="transmembrane region" description="Helical" evidence="3">
    <location>
        <begin position="111"/>
        <end position="130"/>
    </location>
</feature>
<dbReference type="EMBL" id="SULG01000022">
    <property type="protein sequence ID" value="TLD42308.1"/>
    <property type="molecule type" value="Genomic_DNA"/>
</dbReference>
<keyword evidence="3" id="KW-0812">Transmembrane</keyword>